<feature type="region of interest" description="Disordered" evidence="7">
    <location>
        <begin position="47"/>
        <end position="125"/>
    </location>
</feature>
<reference evidence="10" key="1">
    <citation type="submission" date="2023-01" db="EMBL/GenBank/DDBJ databases">
        <title>Key to firefly adult light organ development and bioluminescence: homeobox transcription factors regulate luciferase expression and transportation to peroxisome.</title>
        <authorList>
            <person name="Fu X."/>
        </authorList>
    </citation>
    <scope>NUCLEOTIDE SEQUENCE [LARGE SCALE GENOMIC DNA]</scope>
</reference>
<dbReference type="Gene3D" id="3.90.550.20">
    <property type="match status" value="1"/>
</dbReference>
<comment type="subcellular location">
    <subcellularLocation>
        <location evidence="1">Golgi apparatus membrane</location>
        <topology evidence="1">Single-pass type II membrane protein</topology>
    </subcellularLocation>
</comment>
<keyword evidence="4" id="KW-0808">Transferase</keyword>
<dbReference type="PANTHER" id="PTHR12042">
    <property type="entry name" value="LACTOSYLCERAMIDE 4-ALPHA-GALACTOSYLTRANSFERASE ALPHA- 1,4-GALACTOSYLTRANSFERASE"/>
    <property type="match status" value="1"/>
</dbReference>
<evidence type="ECO:0000256" key="5">
    <source>
        <dbReference type="ARBA" id="ARBA00023034"/>
    </source>
</evidence>
<proteinExistence type="inferred from homology"/>
<feature type="compositionally biased region" description="Low complexity" evidence="7">
    <location>
        <begin position="65"/>
        <end position="74"/>
    </location>
</feature>
<feature type="compositionally biased region" description="Acidic residues" evidence="7">
    <location>
        <begin position="75"/>
        <end position="97"/>
    </location>
</feature>
<organism evidence="9 10">
    <name type="scientific">Aquatica leii</name>
    <dbReference type="NCBI Taxonomy" id="1421715"/>
    <lineage>
        <taxon>Eukaryota</taxon>
        <taxon>Metazoa</taxon>
        <taxon>Ecdysozoa</taxon>
        <taxon>Arthropoda</taxon>
        <taxon>Hexapoda</taxon>
        <taxon>Insecta</taxon>
        <taxon>Pterygota</taxon>
        <taxon>Neoptera</taxon>
        <taxon>Endopterygota</taxon>
        <taxon>Coleoptera</taxon>
        <taxon>Polyphaga</taxon>
        <taxon>Elateriformia</taxon>
        <taxon>Elateroidea</taxon>
        <taxon>Lampyridae</taxon>
        <taxon>Luciolinae</taxon>
        <taxon>Aquatica</taxon>
    </lineage>
</organism>
<dbReference type="GO" id="GO:0016758">
    <property type="term" value="F:hexosyltransferase activity"/>
    <property type="evidence" value="ECO:0007669"/>
    <property type="project" value="TreeGrafter"/>
</dbReference>
<dbReference type="Proteomes" id="UP001353858">
    <property type="component" value="Unassembled WGS sequence"/>
</dbReference>
<sequence>MLPLRGKLMVLKALQINRHGNDEKSTIKVFPNLENKEADKIYQTDMDRRKKRALSHTDLEQIANESFSESGGSDEFYEPSSSDDENSDLEDDTEAEADGAIATSDSEGVENEVIGNVERSDNPDGVIDPDVVTEIVVHPNSEVGNVVFVVFHATKETKVANKKNSAVLESTNSSIYCYEGRNEVLPDIATINPLWERSIYFLEVSCRSSNNGKITILPRQACAIESAAFNNPNFDIHLLYASSGKLKNEGSLSDRLLQILQNYKNIKILSFDFQNLVKDSPAESLYKNKKIQSAAFPVIVASDISRLLILQKYGGIYLDLDVIVIKPLEKLGFNYAGLQSNKYVNNAVLSTKLDKTGDLFTRMCLEELEKNFVGNKWEFTGPVVLTKILKRMCNVNELLLMSEKECQGFKIFPTPKFYPIAWQNWSTYFINQESKDALNYVLENSYVVYVWNKFSKSYVASENPNSIYNTLAKKFCPYVYEAAGDYF</sequence>
<gene>
    <name evidence="9" type="ORF">RN001_000355</name>
</gene>
<comment type="similarity">
    <text evidence="2">Belongs to the glycosyltransferase 32 family.</text>
</comment>
<dbReference type="EMBL" id="JARPUR010000001">
    <property type="protein sequence ID" value="KAK4884084.1"/>
    <property type="molecule type" value="Genomic_DNA"/>
</dbReference>
<evidence type="ECO:0000256" key="6">
    <source>
        <dbReference type="ARBA" id="ARBA00023136"/>
    </source>
</evidence>
<dbReference type="GO" id="GO:0000139">
    <property type="term" value="C:Golgi membrane"/>
    <property type="evidence" value="ECO:0007669"/>
    <property type="project" value="UniProtKB-SubCell"/>
</dbReference>
<evidence type="ECO:0000256" key="7">
    <source>
        <dbReference type="SAM" id="MobiDB-lite"/>
    </source>
</evidence>
<evidence type="ECO:0000313" key="9">
    <source>
        <dbReference type="EMBL" id="KAK4884084.1"/>
    </source>
</evidence>
<feature type="domain" description="Alpha 1,4-glycosyltransferase" evidence="8">
    <location>
        <begin position="357"/>
        <end position="482"/>
    </location>
</feature>
<dbReference type="InterPro" id="IPR007652">
    <property type="entry name" value="A1-4-GlycosylTfrase_dom"/>
</dbReference>
<accession>A0AAN7SKH9</accession>
<dbReference type="Pfam" id="PF04572">
    <property type="entry name" value="Gb3_synth"/>
    <property type="match status" value="1"/>
</dbReference>
<keyword evidence="5" id="KW-0333">Golgi apparatus</keyword>
<evidence type="ECO:0000256" key="2">
    <source>
        <dbReference type="ARBA" id="ARBA00009003"/>
    </source>
</evidence>
<keyword evidence="6" id="KW-0472">Membrane</keyword>
<evidence type="ECO:0000313" key="10">
    <source>
        <dbReference type="Proteomes" id="UP001353858"/>
    </source>
</evidence>
<dbReference type="InterPro" id="IPR007577">
    <property type="entry name" value="GlycoTrfase_DXD_sugar-bd_CS"/>
</dbReference>
<dbReference type="SUPFAM" id="SSF53448">
    <property type="entry name" value="Nucleotide-diphospho-sugar transferases"/>
    <property type="match status" value="1"/>
</dbReference>
<keyword evidence="3" id="KW-0328">Glycosyltransferase</keyword>
<dbReference type="GO" id="GO:0006688">
    <property type="term" value="P:glycosphingolipid biosynthetic process"/>
    <property type="evidence" value="ECO:0007669"/>
    <property type="project" value="TreeGrafter"/>
</dbReference>
<evidence type="ECO:0000256" key="1">
    <source>
        <dbReference type="ARBA" id="ARBA00004323"/>
    </source>
</evidence>
<evidence type="ECO:0000259" key="8">
    <source>
        <dbReference type="Pfam" id="PF04572"/>
    </source>
</evidence>
<dbReference type="PANTHER" id="PTHR12042:SF21">
    <property type="entry name" value="ALPHA1,4-GALACTOSYLTRANSFERASE 1-RELATED"/>
    <property type="match status" value="1"/>
</dbReference>
<dbReference type="InterPro" id="IPR029044">
    <property type="entry name" value="Nucleotide-diphossugar_trans"/>
</dbReference>
<protein>
    <recommendedName>
        <fullName evidence="8">Alpha 1,4-glycosyltransferase domain-containing protein</fullName>
    </recommendedName>
</protein>
<dbReference type="Pfam" id="PF04488">
    <property type="entry name" value="Gly_transf_sug"/>
    <property type="match status" value="1"/>
</dbReference>
<comment type="caution">
    <text evidence="9">The sequence shown here is derived from an EMBL/GenBank/DDBJ whole genome shotgun (WGS) entry which is preliminary data.</text>
</comment>
<dbReference type="InterPro" id="IPR051981">
    <property type="entry name" value="Glycosyltransf_32"/>
</dbReference>
<evidence type="ECO:0000256" key="4">
    <source>
        <dbReference type="ARBA" id="ARBA00022679"/>
    </source>
</evidence>
<evidence type="ECO:0000256" key="3">
    <source>
        <dbReference type="ARBA" id="ARBA00022676"/>
    </source>
</evidence>
<dbReference type="AlphaFoldDB" id="A0AAN7SKH9"/>
<keyword evidence="10" id="KW-1185">Reference proteome</keyword>
<name>A0AAN7SKH9_9COLE</name>